<reference evidence="5" key="1">
    <citation type="journal article" date="2019" name="Int. J. Syst. Evol. Microbiol.">
        <title>The Global Catalogue of Microorganisms (GCM) 10K type strain sequencing project: providing services to taxonomists for standard genome sequencing and annotation.</title>
        <authorList>
            <consortium name="The Broad Institute Genomics Platform"/>
            <consortium name="The Broad Institute Genome Sequencing Center for Infectious Disease"/>
            <person name="Wu L."/>
            <person name="Ma J."/>
        </authorList>
    </citation>
    <scope>NUCLEOTIDE SEQUENCE [LARGE SCALE GENOMIC DNA]</scope>
    <source>
        <strain evidence="5">CGMCC 4.7677</strain>
    </source>
</reference>
<evidence type="ECO:0000256" key="2">
    <source>
        <dbReference type="PROSITE-ProRule" id="PRU00335"/>
    </source>
</evidence>
<gene>
    <name evidence="4" type="ORF">GCM10017786_35410</name>
</gene>
<dbReference type="PROSITE" id="PS50977">
    <property type="entry name" value="HTH_TETR_2"/>
    <property type="match status" value="1"/>
</dbReference>
<comment type="caution">
    <text evidence="4">The sequence shown here is derived from an EMBL/GenBank/DDBJ whole genome shotgun (WGS) entry which is preliminary data.</text>
</comment>
<evidence type="ECO:0000313" key="5">
    <source>
        <dbReference type="Proteomes" id="UP000605897"/>
    </source>
</evidence>
<dbReference type="InterPro" id="IPR001647">
    <property type="entry name" value="HTH_TetR"/>
</dbReference>
<dbReference type="RefSeq" id="WP_191245613.1">
    <property type="nucleotide sequence ID" value="NZ_BNAU01000003.1"/>
</dbReference>
<dbReference type="PRINTS" id="PR00455">
    <property type="entry name" value="HTHTETR"/>
</dbReference>
<dbReference type="Pfam" id="PF00440">
    <property type="entry name" value="TetR_N"/>
    <property type="match status" value="1"/>
</dbReference>
<feature type="DNA-binding region" description="H-T-H motif" evidence="2">
    <location>
        <begin position="34"/>
        <end position="53"/>
    </location>
</feature>
<dbReference type="Proteomes" id="UP000605897">
    <property type="component" value="Unassembled WGS sequence"/>
</dbReference>
<sequence>MARLTRAETQERNRAKVLVAARQEFAERGFRDAKVDVIAERAELTRGAVYSNFPGKRALYFAVLADLAARAEPSPHSRPGTDARSAIGSFARDWMVRDAGLGRDLPSEVMADERVRLPYAQLLELGALLLALAMERLDPPESPPGAPPARYVRRARSVLTTLHGARQLTVAAPGFVEPFDVVSTCEQLAGLPLNDWWAPPQVSPQPRPAGEPWSPGEAFDLVRGETVRLPSDGVVAVLGLHRLAAAEEAVRAGAGVTVVVVTGEPAELGPLARLVITEVAASLRQAFPATAWPGLPVVFDERAELAAAAGVPAVSDATEVAVRVAGGRVVARADGFGACHAVAANRLAPAASSHHDRSS</sequence>
<accession>A0ABQ3IZA6</accession>
<dbReference type="Gene3D" id="1.10.357.10">
    <property type="entry name" value="Tetracycline Repressor, domain 2"/>
    <property type="match status" value="1"/>
</dbReference>
<proteinExistence type="predicted"/>
<name>A0ABQ3IZA6_9PSEU</name>
<organism evidence="4 5">
    <name type="scientific">Amycolatopsis deserti</name>
    <dbReference type="NCBI Taxonomy" id="185696"/>
    <lineage>
        <taxon>Bacteria</taxon>
        <taxon>Bacillati</taxon>
        <taxon>Actinomycetota</taxon>
        <taxon>Actinomycetes</taxon>
        <taxon>Pseudonocardiales</taxon>
        <taxon>Pseudonocardiaceae</taxon>
        <taxon>Amycolatopsis</taxon>
    </lineage>
</organism>
<dbReference type="PANTHER" id="PTHR30055">
    <property type="entry name" value="HTH-TYPE TRANSCRIPTIONAL REGULATOR RUTR"/>
    <property type="match status" value="1"/>
</dbReference>
<keyword evidence="5" id="KW-1185">Reference proteome</keyword>
<dbReference type="InterPro" id="IPR050109">
    <property type="entry name" value="HTH-type_TetR-like_transc_reg"/>
</dbReference>
<evidence type="ECO:0000256" key="1">
    <source>
        <dbReference type="ARBA" id="ARBA00023125"/>
    </source>
</evidence>
<evidence type="ECO:0000259" key="3">
    <source>
        <dbReference type="PROSITE" id="PS50977"/>
    </source>
</evidence>
<feature type="domain" description="HTH tetR-type" evidence="3">
    <location>
        <begin position="11"/>
        <end position="71"/>
    </location>
</feature>
<keyword evidence="1 2" id="KW-0238">DNA-binding</keyword>
<evidence type="ECO:0000313" key="4">
    <source>
        <dbReference type="EMBL" id="GHE99198.1"/>
    </source>
</evidence>
<dbReference type="InterPro" id="IPR009057">
    <property type="entry name" value="Homeodomain-like_sf"/>
</dbReference>
<dbReference type="SUPFAM" id="SSF46689">
    <property type="entry name" value="Homeodomain-like"/>
    <property type="match status" value="1"/>
</dbReference>
<dbReference type="PANTHER" id="PTHR30055:SF226">
    <property type="entry name" value="HTH-TYPE TRANSCRIPTIONAL REGULATOR PKSA"/>
    <property type="match status" value="1"/>
</dbReference>
<dbReference type="EMBL" id="BNAU01000003">
    <property type="protein sequence ID" value="GHE99198.1"/>
    <property type="molecule type" value="Genomic_DNA"/>
</dbReference>
<protein>
    <submittedName>
        <fullName evidence="4">TetR family transcriptional regulator</fullName>
    </submittedName>
</protein>